<keyword evidence="1" id="KW-0456">Lyase</keyword>
<dbReference type="GO" id="GO:0019634">
    <property type="term" value="P:organic phosphonate metabolic process"/>
    <property type="evidence" value="ECO:0007669"/>
    <property type="project" value="InterPro"/>
</dbReference>
<dbReference type="GO" id="GO:0016829">
    <property type="term" value="F:lyase activity"/>
    <property type="evidence" value="ECO:0007669"/>
    <property type="project" value="UniProtKB-KW"/>
</dbReference>
<proteinExistence type="predicted"/>
<dbReference type="EMBL" id="QYTW02000001">
    <property type="protein sequence ID" value="RST61710.1"/>
    <property type="molecule type" value="Genomic_DNA"/>
</dbReference>
<accession>A0A429XE33</accession>
<evidence type="ECO:0000313" key="2">
    <source>
        <dbReference type="Proteomes" id="UP000287296"/>
    </source>
</evidence>
<name>A0A429XE33_SIMTE</name>
<comment type="caution">
    <text evidence="1">The sequence shown here is derived from an EMBL/GenBank/DDBJ whole genome shotgun (WGS) entry which is preliminary data.</text>
</comment>
<dbReference type="AlphaFoldDB" id="A0A429XE33"/>
<protein>
    <submittedName>
        <fullName evidence="1">Phosphonate C-P lyase system protein PhnG</fullName>
    </submittedName>
</protein>
<gene>
    <name evidence="1" type="primary">phnG</name>
    <name evidence="1" type="ORF">D5F11_002195</name>
</gene>
<dbReference type="Pfam" id="PF06754">
    <property type="entry name" value="PhnG"/>
    <property type="match status" value="1"/>
</dbReference>
<sequence length="140" mass="15986">MKRNRRMRILIEGSRDIPKNLAHEIEKNHSLEIIMKPQGALTMIKMRETAKKTLFYLGEVLVTECKVKVSNQVGIGIVTGMEEDLAYQLAVIDAAFKAELSEINEWIPLLEEEEKQMIAAKRLDAAIIQKTKVNFETMDV</sequence>
<dbReference type="NCBIfam" id="TIGR03293">
    <property type="entry name" value="PhnG_redo"/>
    <property type="match status" value="1"/>
</dbReference>
<dbReference type="GO" id="GO:0015716">
    <property type="term" value="P:organic phosphonate transport"/>
    <property type="evidence" value="ECO:0007669"/>
    <property type="project" value="InterPro"/>
</dbReference>
<reference evidence="1 2" key="1">
    <citation type="submission" date="2018-12" db="EMBL/GenBank/DDBJ databases">
        <authorList>
            <person name="Sun L."/>
            <person name="Chen Z."/>
        </authorList>
    </citation>
    <scope>NUCLEOTIDE SEQUENCE [LARGE SCALE GENOMIC DNA]</scope>
    <source>
        <strain evidence="1 2">LMG 29736</strain>
    </source>
</reference>
<evidence type="ECO:0000313" key="1">
    <source>
        <dbReference type="EMBL" id="RST61710.1"/>
    </source>
</evidence>
<dbReference type="InterPro" id="IPR009609">
    <property type="entry name" value="Phosphonate_metab_PhnG"/>
</dbReference>
<dbReference type="RefSeq" id="WP_120115698.1">
    <property type="nucleotide sequence ID" value="NZ_QYTW02000001.1"/>
</dbReference>
<dbReference type="Proteomes" id="UP000287296">
    <property type="component" value="Unassembled WGS sequence"/>
</dbReference>
<dbReference type="OrthoDB" id="3182891at2"/>
<organism evidence="1 2">
    <name type="scientific">Siminovitchia terrae</name>
    <name type="common">Bacillus terrae</name>
    <dbReference type="NCBI Taxonomy" id="1914933"/>
    <lineage>
        <taxon>Bacteria</taxon>
        <taxon>Bacillati</taxon>
        <taxon>Bacillota</taxon>
        <taxon>Bacilli</taxon>
        <taxon>Bacillales</taxon>
        <taxon>Bacillaceae</taxon>
        <taxon>Siminovitchia</taxon>
    </lineage>
</organism>